<dbReference type="Proteomes" id="UP001595846">
    <property type="component" value="Unassembled WGS sequence"/>
</dbReference>
<gene>
    <name evidence="1" type="ORF">ACFOUR_07040</name>
</gene>
<dbReference type="AlphaFoldDB" id="A0ABD5NMN2"/>
<organism evidence="1 2">
    <name type="scientific">Halovivax cerinus</name>
    <dbReference type="NCBI Taxonomy" id="1487865"/>
    <lineage>
        <taxon>Archaea</taxon>
        <taxon>Methanobacteriati</taxon>
        <taxon>Methanobacteriota</taxon>
        <taxon>Stenosarchaea group</taxon>
        <taxon>Halobacteria</taxon>
        <taxon>Halobacteriales</taxon>
        <taxon>Natrialbaceae</taxon>
        <taxon>Halovivax</taxon>
    </lineage>
</organism>
<evidence type="ECO:0000313" key="2">
    <source>
        <dbReference type="Proteomes" id="UP001595846"/>
    </source>
</evidence>
<keyword evidence="2" id="KW-1185">Reference proteome</keyword>
<dbReference type="EMBL" id="JBHSAQ010000002">
    <property type="protein sequence ID" value="MFC3958125.1"/>
    <property type="molecule type" value="Genomic_DNA"/>
</dbReference>
<dbReference type="RefSeq" id="WP_382274103.1">
    <property type="nucleotide sequence ID" value="NZ_JBHSAQ010000002.1"/>
</dbReference>
<name>A0ABD5NMN2_9EURY</name>
<evidence type="ECO:0000313" key="1">
    <source>
        <dbReference type="EMBL" id="MFC3958125.1"/>
    </source>
</evidence>
<comment type="caution">
    <text evidence="1">The sequence shown here is derived from an EMBL/GenBank/DDBJ whole genome shotgun (WGS) entry which is preliminary data.</text>
</comment>
<protein>
    <recommendedName>
        <fullName evidence="3">Transposase</fullName>
    </recommendedName>
</protein>
<sequence>MLRNTPARYKSLARLQYRQRTLCPDFVWDSKAGLDVLVRRLGSLKVN</sequence>
<evidence type="ECO:0008006" key="3">
    <source>
        <dbReference type="Google" id="ProtNLM"/>
    </source>
</evidence>
<proteinExistence type="predicted"/>
<reference evidence="1 2" key="1">
    <citation type="journal article" date="2019" name="Int. J. Syst. Evol. Microbiol.">
        <title>The Global Catalogue of Microorganisms (GCM) 10K type strain sequencing project: providing services to taxonomists for standard genome sequencing and annotation.</title>
        <authorList>
            <consortium name="The Broad Institute Genomics Platform"/>
            <consortium name="The Broad Institute Genome Sequencing Center for Infectious Disease"/>
            <person name="Wu L."/>
            <person name="Ma J."/>
        </authorList>
    </citation>
    <scope>NUCLEOTIDE SEQUENCE [LARGE SCALE GENOMIC DNA]</scope>
    <source>
        <strain evidence="1 2">IBRC-M 10256</strain>
    </source>
</reference>
<accession>A0ABD5NMN2</accession>